<sequence length="372" mass="42526">MMQTHVKTLLASLILAASMAAPAYAAKPASADKSASAIDKVVIAHRGASGYLPEHSLPAKAMAYAQGADYLEQDLVMTKDNELVVLHDHYLDRVTDVAERFPDRARKDGRYYAIDFTLPEIKSLKFTEGFDIDKNGKKVQSYPNRFPMGKSDFRVHTFQEEIEFIQGLNHSTGKNTGIYPEIKAPWFHHQEGKDISTKVLEVLKEYGYTNKDDKVYLQSFDVNELKRIKNELEPKMGMDLKLIQLIAYTDWNETYEQLPDGKWVNYNYDWMFKPGAMKEVAHYADGIGPDYHMLVVKTSTAKDIKLTDLVKEAHASNMMVHPFTIRADRLPKYATDINQLFDIIYNQAQVDGVFTDFPDQGIQFLQKQQQHK</sequence>
<reference evidence="11" key="3">
    <citation type="journal article" date="2004" name="DNA Res.">
        <title>Complete genome sequence of Yersinia pestis strain 91001, an isolate avirulent to humans.</title>
        <authorList>
            <person name="Song Y."/>
            <person name="Tong Z."/>
            <person name="Wang J."/>
            <person name="Wang L."/>
            <person name="Guo Z."/>
            <person name="Han Y."/>
            <person name="Zhang J."/>
            <person name="Pei D."/>
            <person name="Zhou D."/>
            <person name="Qin H."/>
            <person name="Pang X."/>
            <person name="Han Y."/>
            <person name="Zhai J."/>
            <person name="Li M."/>
            <person name="Cui B."/>
            <person name="Qi Z."/>
            <person name="Jin L."/>
            <person name="Dai R."/>
            <person name="Chen F."/>
            <person name="Li S."/>
            <person name="Ye C."/>
            <person name="Du Z."/>
            <person name="Lin W."/>
            <person name="Wang J."/>
            <person name="Yu J."/>
            <person name="Yang H."/>
            <person name="Wang J."/>
            <person name="Huang P."/>
            <person name="Yang R."/>
        </authorList>
    </citation>
    <scope>NUCLEOTIDE SEQUENCE [LARGE SCALE GENOMIC DNA]</scope>
    <source>
        <strain evidence="11">91001 / Biovar Mediaevalis</strain>
    </source>
</reference>
<protein>
    <recommendedName>
        <fullName evidence="2">glycerophosphodiester phosphodiesterase</fullName>
        <ecNumber evidence="2">3.1.4.46</ecNumber>
    </recommendedName>
</protein>
<dbReference type="CDD" id="cd08600">
    <property type="entry name" value="GDPD_EcGlpQ_like"/>
    <property type="match status" value="1"/>
</dbReference>
<evidence type="ECO:0000256" key="3">
    <source>
        <dbReference type="ARBA" id="ARBA00022729"/>
    </source>
</evidence>
<dbReference type="EnsemblBacteria" id="AAS63389">
    <property type="protein sequence ID" value="AAS63389"/>
    <property type="gene ID" value="YP_3221"/>
</dbReference>
<dbReference type="EC" id="3.1.4.46" evidence="2"/>
<evidence type="ECO:0000313" key="9">
    <source>
        <dbReference type="EMBL" id="AAM83992.1"/>
    </source>
</evidence>
<gene>
    <name evidence="9" type="primary">glpQ</name>
    <name evidence="9" type="ordered locus">y0403</name>
    <name evidence="10" type="ordered locus">YP_3221</name>
</gene>
<dbReference type="Proteomes" id="UP000002490">
    <property type="component" value="Chromosome"/>
</dbReference>
<evidence type="ECO:0000256" key="7">
    <source>
        <dbReference type="SAM" id="SignalP"/>
    </source>
</evidence>
<dbReference type="GO" id="GO:0006629">
    <property type="term" value="P:lipid metabolic process"/>
    <property type="evidence" value="ECO:0007669"/>
    <property type="project" value="InterPro"/>
</dbReference>
<evidence type="ECO:0000256" key="4">
    <source>
        <dbReference type="ARBA" id="ARBA00022798"/>
    </source>
</evidence>
<evidence type="ECO:0000313" key="12">
    <source>
        <dbReference type="Proteomes" id="UP000002490"/>
    </source>
</evidence>
<dbReference type="EMBL" id="AE017042">
    <property type="protein sequence ID" value="AAS63389.1"/>
    <property type="molecule type" value="Genomic_DNA"/>
</dbReference>
<proteinExistence type="inferred from homology"/>
<dbReference type="GO" id="GO:0006071">
    <property type="term" value="P:glycerol metabolic process"/>
    <property type="evidence" value="ECO:0007669"/>
    <property type="project" value="UniProtKB-KW"/>
</dbReference>
<name>Q8D1J5_YERPE</name>
<dbReference type="InterPro" id="IPR017946">
    <property type="entry name" value="PLC-like_Pdiesterase_TIM-brl"/>
</dbReference>
<dbReference type="Gene3D" id="3.20.20.190">
    <property type="entry name" value="Phosphatidylinositol (PI) phosphodiesterase"/>
    <property type="match status" value="1"/>
</dbReference>
<accession>Q8D1J5</accession>
<dbReference type="PROSITE" id="PS51704">
    <property type="entry name" value="GP_PDE"/>
    <property type="match status" value="1"/>
</dbReference>
<dbReference type="Proteomes" id="UP000001019">
    <property type="component" value="Chromosome"/>
</dbReference>
<feature type="chain" id="PRO_5010509576" description="glycerophosphodiester phosphodiesterase" evidence="7">
    <location>
        <begin position="26"/>
        <end position="372"/>
    </location>
</feature>
<keyword evidence="4" id="KW-0319">Glycerol metabolism</keyword>
<dbReference type="Pfam" id="PF03009">
    <property type="entry name" value="GDPD"/>
    <property type="match status" value="1"/>
</dbReference>
<organism evidence="9 12">
    <name type="scientific">Yersinia pestis</name>
    <dbReference type="NCBI Taxonomy" id="632"/>
    <lineage>
        <taxon>Bacteria</taxon>
        <taxon>Pseudomonadati</taxon>
        <taxon>Pseudomonadota</taxon>
        <taxon>Gammaproteobacteria</taxon>
        <taxon>Enterobacterales</taxon>
        <taxon>Yersiniaceae</taxon>
        <taxon>Yersinia</taxon>
    </lineage>
</organism>
<dbReference type="FunFam" id="3.20.20.190:FF:000009">
    <property type="entry name" value="Glycerophosphodiester phosphodiesterase, periplasmic"/>
    <property type="match status" value="1"/>
</dbReference>
<evidence type="ECO:0000256" key="5">
    <source>
        <dbReference type="ARBA" id="ARBA00022801"/>
    </source>
</evidence>
<evidence type="ECO:0000313" key="11">
    <source>
        <dbReference type="Proteomes" id="UP000001019"/>
    </source>
</evidence>
<accession>Q74R61</accession>
<keyword evidence="5" id="KW-0378">Hydrolase</keyword>
<evidence type="ECO:0000256" key="6">
    <source>
        <dbReference type="ARBA" id="ARBA00047512"/>
    </source>
</evidence>
<dbReference type="PANTHER" id="PTHR43620:SF7">
    <property type="entry name" value="GLYCEROPHOSPHODIESTER PHOSPHODIESTERASE GDPD5-RELATED"/>
    <property type="match status" value="1"/>
</dbReference>
<dbReference type="NCBIfam" id="NF008354">
    <property type="entry name" value="PRK11143.1"/>
    <property type="match status" value="1"/>
</dbReference>
<feature type="signal peptide" evidence="7">
    <location>
        <begin position="1"/>
        <end position="25"/>
    </location>
</feature>
<dbReference type="HOGENOM" id="CLU_030226_1_0_6"/>
<feature type="domain" description="GP-PDE" evidence="8">
    <location>
        <begin position="40"/>
        <end position="365"/>
    </location>
</feature>
<reference evidence="9 12" key="1">
    <citation type="journal article" date="2002" name="J. Bacteriol.">
        <title>Genome sequence of Yersinia pestis KIM.</title>
        <authorList>
            <person name="Deng W."/>
            <person name="Burland V."/>
            <person name="Plunkett G.III."/>
            <person name="Boutin A."/>
            <person name="Mayhew G.F."/>
            <person name="Liss P."/>
            <person name="Perna N.T."/>
            <person name="Rose D.J."/>
            <person name="Mau B."/>
            <person name="Zhou S."/>
            <person name="Schwartz D.C."/>
            <person name="Fetherston J.D."/>
            <person name="Lindler L.E."/>
            <person name="Brubaker R.R."/>
            <person name="Plana G.V."/>
            <person name="Straley S.C."/>
            <person name="McDonough K.A."/>
            <person name="Nilles M.L."/>
            <person name="Matson J.S."/>
            <person name="Blattner F.R."/>
            <person name="Perry R.D."/>
        </authorList>
    </citation>
    <scope>NUCLEOTIDE SEQUENCE [LARGE SCALE GENOMIC DNA]</scope>
    <source>
        <strain evidence="9">KIM</strain>
        <strain evidence="12">KIM10+ / Biovar Mediaevalis</strain>
    </source>
</reference>
<dbReference type="GO" id="GO:0008889">
    <property type="term" value="F:glycerophosphodiester phosphodiesterase activity"/>
    <property type="evidence" value="ECO:0007669"/>
    <property type="project" value="UniProtKB-EC"/>
</dbReference>
<evidence type="ECO:0000256" key="2">
    <source>
        <dbReference type="ARBA" id="ARBA00012247"/>
    </source>
</evidence>
<reference evidence="10" key="4">
    <citation type="submission" date="2016-05" db="EMBL/GenBank/DDBJ databases">
        <title>Reannotation of Yersinia pestis strain 91001 based on omics data.</title>
        <authorList>
            <person name="Yiqing M."/>
        </authorList>
    </citation>
    <scope>NUCLEOTIDE SEQUENCE</scope>
    <source>
        <strain evidence="10">91001</strain>
    </source>
</reference>
<evidence type="ECO:0000256" key="1">
    <source>
        <dbReference type="ARBA" id="ARBA00007277"/>
    </source>
</evidence>
<dbReference type="AlphaFoldDB" id="Q8D1J5"/>
<dbReference type="SUPFAM" id="SSF51695">
    <property type="entry name" value="PLC-like phosphodiesterases"/>
    <property type="match status" value="1"/>
</dbReference>
<evidence type="ECO:0000313" key="10">
    <source>
        <dbReference type="EMBL" id="AAS63389.1"/>
    </source>
</evidence>
<comment type="catalytic activity">
    <reaction evidence="6">
        <text>a sn-glycero-3-phosphodiester + H2O = an alcohol + sn-glycerol 3-phosphate + H(+)</text>
        <dbReference type="Rhea" id="RHEA:12969"/>
        <dbReference type="ChEBI" id="CHEBI:15377"/>
        <dbReference type="ChEBI" id="CHEBI:15378"/>
        <dbReference type="ChEBI" id="CHEBI:30879"/>
        <dbReference type="ChEBI" id="CHEBI:57597"/>
        <dbReference type="ChEBI" id="CHEBI:83408"/>
        <dbReference type="EC" id="3.1.4.46"/>
    </reaction>
</comment>
<reference evidence="10" key="2">
    <citation type="submission" date="2003-04" db="EMBL/GenBank/DDBJ databases">
        <authorList>
            <person name="Song Y."/>
            <person name="Tong Z."/>
            <person name="Wang L."/>
            <person name="Han Y."/>
            <person name="Zhang J."/>
            <person name="Pei D."/>
            <person name="Wang J."/>
            <person name="Zhou D."/>
            <person name="Han Y."/>
            <person name="Pang X."/>
            <person name="Zhai J."/>
            <person name="Chen F."/>
            <person name="Qin H."/>
            <person name="Wang J."/>
            <person name="Li S."/>
            <person name="Guo Z."/>
            <person name="Ye C."/>
            <person name="Du Z."/>
            <person name="Lin W."/>
            <person name="Wang J."/>
            <person name="Yu J."/>
            <person name="Yang H."/>
            <person name="Wang J."/>
            <person name="Huang P."/>
            <person name="Yang R."/>
        </authorList>
    </citation>
    <scope>NUCLEOTIDE SEQUENCE</scope>
    <source>
        <strain evidence="10">91001</strain>
    </source>
</reference>
<dbReference type="EMBL" id="AE009952">
    <property type="protein sequence ID" value="AAM83992.1"/>
    <property type="molecule type" value="Genomic_DNA"/>
</dbReference>
<comment type="similarity">
    <text evidence="1">Belongs to the glycerophosphoryl diester phosphodiesterase family.</text>
</comment>
<evidence type="ECO:0000259" key="8">
    <source>
        <dbReference type="PROSITE" id="PS51704"/>
    </source>
</evidence>
<dbReference type="KEGG" id="ypm:YP_3221"/>
<dbReference type="InterPro" id="IPR030395">
    <property type="entry name" value="GP_PDE_dom"/>
</dbReference>
<keyword evidence="3 7" id="KW-0732">Signal</keyword>
<dbReference type="KEGG" id="ypk:y0403"/>
<dbReference type="PANTHER" id="PTHR43620">
    <property type="entry name" value="GLYCEROPHOSPHORYL DIESTER PHOSPHODIESTERASE"/>
    <property type="match status" value="1"/>
</dbReference>